<keyword evidence="21" id="KW-0865">Zymogen</keyword>
<evidence type="ECO:0000256" key="18">
    <source>
        <dbReference type="ARBA" id="ARBA00022837"/>
    </source>
</evidence>
<comment type="catalytic activity">
    <reaction evidence="23">
        <text>Cleavage of the triple helix of collagen at about three-quarters of the length of the molecule from the N-terminus, at 775-Gly-|-Ile-776 in the alpha1(I) chain. Cleaves synthetic substrates and alpha-macroglobulins at bonds where P1' is a hydrophobic residue.</text>
        <dbReference type="EC" id="3.4.24.7"/>
    </reaction>
</comment>
<comment type="cofactor">
    <cofactor evidence="26">
        <name>Ca(2+)</name>
        <dbReference type="ChEBI" id="CHEBI:29108"/>
    </cofactor>
    <text evidence="26">Can bind about 5 Ca(2+) ions per subunit.</text>
</comment>
<feature type="binding site" evidence="26">
    <location>
        <position position="200"/>
    </location>
    <ligand>
        <name>Ca(2+)</name>
        <dbReference type="ChEBI" id="CHEBI:29108"/>
        <label>3</label>
    </ligand>
</feature>
<dbReference type="AlphaFoldDB" id="A0A4U5VA81"/>
<dbReference type="PROSITE" id="PS51642">
    <property type="entry name" value="HEMOPEXIN_2"/>
    <property type="match status" value="5"/>
</dbReference>
<feature type="binding site" evidence="26">
    <location>
        <position position="335"/>
    </location>
    <ligand>
        <name>Ca(2+)</name>
        <dbReference type="ChEBI" id="CHEBI:29108"/>
        <label>4</label>
    </ligand>
</feature>
<evidence type="ECO:0000256" key="26">
    <source>
        <dbReference type="PIRSR" id="PIRSR621190-2"/>
    </source>
</evidence>
<feature type="modified residue" description="Phosphotyrosine; by PKDCC" evidence="27">
    <location>
        <position position="366"/>
    </location>
</feature>
<evidence type="ECO:0000256" key="29">
    <source>
        <dbReference type="PROSITE-ProRule" id="PRU01011"/>
    </source>
</evidence>
<evidence type="ECO:0000256" key="24">
    <source>
        <dbReference type="ARBA" id="ARBA00038924"/>
    </source>
</evidence>
<dbReference type="GO" id="GO:0030198">
    <property type="term" value="P:extracellular matrix organization"/>
    <property type="evidence" value="ECO:0007669"/>
    <property type="project" value="TreeGrafter"/>
</dbReference>
<evidence type="ECO:0000256" key="15">
    <source>
        <dbReference type="ARBA" id="ARBA00022737"/>
    </source>
</evidence>
<feature type="binding site" evidence="26">
    <location>
        <position position="218"/>
    </location>
    <ligand>
        <name>Zn(2+)</name>
        <dbReference type="ChEBI" id="CHEBI:29105"/>
        <label>2</label>
        <note>catalytic</note>
    </ligand>
</feature>
<evidence type="ECO:0000256" key="8">
    <source>
        <dbReference type="ARBA" id="ARBA00022490"/>
    </source>
</evidence>
<feature type="domain" description="Peptidase metallopeptidase" evidence="32">
    <location>
        <begin position="104"/>
        <end position="264"/>
    </location>
</feature>
<dbReference type="PANTHER" id="PTHR10201">
    <property type="entry name" value="MATRIX METALLOPROTEINASE"/>
    <property type="match status" value="1"/>
</dbReference>
<evidence type="ECO:0000256" key="23">
    <source>
        <dbReference type="ARBA" id="ARBA00036005"/>
    </source>
</evidence>
<keyword evidence="34" id="KW-1185">Reference proteome</keyword>
<keyword evidence="19" id="KW-0482">Metalloprotease</keyword>
<dbReference type="InterPro" id="IPR033739">
    <property type="entry name" value="M10A_MMP"/>
</dbReference>
<feature type="binding site" evidence="26">
    <location>
        <position position="385"/>
    </location>
    <ligand>
        <name>Ca(2+)</name>
        <dbReference type="ChEBI" id="CHEBI:29108"/>
        <label>5</label>
    </ligand>
</feature>
<feature type="domain" description="Peptidase metallopeptidase" evidence="32">
    <location>
        <begin position="577"/>
        <end position="718"/>
    </location>
</feature>
<dbReference type="GO" id="GO:0006508">
    <property type="term" value="P:proteolysis"/>
    <property type="evidence" value="ECO:0007669"/>
    <property type="project" value="UniProtKB-KW"/>
</dbReference>
<keyword evidence="17 26" id="KW-0862">Zinc</keyword>
<feature type="binding site" evidence="26">
    <location>
        <position position="169"/>
    </location>
    <ligand>
        <name>Zn(2+)</name>
        <dbReference type="ChEBI" id="CHEBI:29105"/>
        <label>1</label>
    </ligand>
</feature>
<dbReference type="InterPro" id="IPR000585">
    <property type="entry name" value="Hemopexin-like_dom"/>
</dbReference>
<feature type="binding site" evidence="26">
    <location>
        <position position="167"/>
    </location>
    <ligand>
        <name>Zn(2+)</name>
        <dbReference type="ChEBI" id="CHEBI:29105"/>
        <label>1</label>
    </ligand>
</feature>
<feature type="region of interest" description="Disordered" evidence="30">
    <location>
        <begin position="259"/>
        <end position="281"/>
    </location>
</feature>
<feature type="active site" evidence="25">
    <location>
        <position position="219"/>
    </location>
</feature>
<dbReference type="Gene3D" id="1.10.101.10">
    <property type="entry name" value="PGBD-like superfamily/PGBD"/>
    <property type="match status" value="1"/>
</dbReference>
<dbReference type="PROSITE" id="PS00024">
    <property type="entry name" value="HEMOPEXIN"/>
    <property type="match status" value="1"/>
</dbReference>
<name>A0A4U5VA81_COLLU</name>
<evidence type="ECO:0000256" key="10">
    <source>
        <dbReference type="ARBA" id="ARBA00022530"/>
    </source>
</evidence>
<evidence type="ECO:0000256" key="16">
    <source>
        <dbReference type="ARBA" id="ARBA00022801"/>
    </source>
</evidence>
<feature type="binding site" evidence="26">
    <location>
        <position position="123"/>
    </location>
    <ligand>
        <name>Ca(2+)</name>
        <dbReference type="ChEBI" id="CHEBI:29108"/>
        <label>1</label>
    </ligand>
</feature>
<evidence type="ECO:0000256" key="9">
    <source>
        <dbReference type="ARBA" id="ARBA00022525"/>
    </source>
</evidence>
<dbReference type="Gene3D" id="2.110.10.10">
    <property type="entry name" value="Hemopexin-like domain"/>
    <property type="match status" value="2"/>
</dbReference>
<evidence type="ECO:0000256" key="14">
    <source>
        <dbReference type="ARBA" id="ARBA00022729"/>
    </source>
</evidence>
<dbReference type="InterPro" id="IPR024079">
    <property type="entry name" value="MetalloPept_cat_dom_sf"/>
</dbReference>
<comment type="cofactor">
    <cofactor evidence="26">
        <name>Zn(2+)</name>
        <dbReference type="ChEBI" id="CHEBI:29105"/>
    </cofactor>
    <text evidence="26">Binds 2 Zn(2+) ions per subunit.</text>
</comment>
<keyword evidence="18 26" id="KW-0106">Calcium</keyword>
<dbReference type="GO" id="GO:0042470">
    <property type="term" value="C:melanosome"/>
    <property type="evidence" value="ECO:0007669"/>
    <property type="project" value="UniProtKB-SubCell"/>
</dbReference>
<comment type="catalytic activity">
    <reaction evidence="1">
        <text>Endopeptidase activity. Activates progelatinase A by cleavage of the propeptide at 37-Asn-|-Leu-38. Other bonds hydrolyzed include 35-Gly-|-Ile-36 in the propeptide of collagenase 3, and 341-Asn-|-Phe-342, 441-Asp-|-Leu-442 and 354-Gln-|-Thr-355 in the aggrecan interglobular domain.</text>
        <dbReference type="EC" id="3.4.24.80"/>
    </reaction>
</comment>
<evidence type="ECO:0000256" key="12">
    <source>
        <dbReference type="ARBA" id="ARBA00022670"/>
    </source>
</evidence>
<keyword evidence="11" id="KW-0597">Phosphoprotein</keyword>
<feature type="binding site" evidence="26">
    <location>
        <position position="236"/>
    </location>
    <ligand>
        <name>Zn(2+)</name>
        <dbReference type="ChEBI" id="CHEBI:29105"/>
        <label>2</label>
        <note>catalytic</note>
    </ligand>
</feature>
<evidence type="ECO:0000256" key="22">
    <source>
        <dbReference type="ARBA" id="ARBA00023157"/>
    </source>
</evidence>
<feature type="chain" id="PRO_5020810497" description="Matrix metalloproteinase-14" evidence="31">
    <location>
        <begin position="19"/>
        <end position="762"/>
    </location>
</feature>
<evidence type="ECO:0000256" key="1">
    <source>
        <dbReference type="ARBA" id="ARBA00001718"/>
    </source>
</evidence>
<dbReference type="InterPro" id="IPR036366">
    <property type="entry name" value="PGBDSf"/>
</dbReference>
<keyword evidence="9" id="KW-0964">Secreted</keyword>
<feature type="repeat" description="Hemopexin" evidence="29">
    <location>
        <begin position="331"/>
        <end position="377"/>
    </location>
</feature>
<keyword evidence="12" id="KW-0645">Protease</keyword>
<evidence type="ECO:0000256" key="6">
    <source>
        <dbReference type="ARBA" id="ARBA00012342"/>
    </source>
</evidence>
<dbReference type="Pfam" id="PF00045">
    <property type="entry name" value="Hemopexin"/>
    <property type="match status" value="4"/>
</dbReference>
<evidence type="ECO:0000256" key="11">
    <source>
        <dbReference type="ARBA" id="ARBA00022553"/>
    </source>
</evidence>
<dbReference type="SUPFAM" id="SSF55486">
    <property type="entry name" value="Metalloproteases ('zincins'), catalytic domain"/>
    <property type="match status" value="2"/>
</dbReference>
<accession>A0A4U5VA81</accession>
<evidence type="ECO:0000256" key="5">
    <source>
        <dbReference type="ARBA" id="ARBA00010370"/>
    </source>
</evidence>
<keyword evidence="8" id="KW-0963">Cytoplasm</keyword>
<feature type="binding site" evidence="26">
    <location>
        <position position="193"/>
    </location>
    <ligand>
        <name>Ca(2+)</name>
        <dbReference type="ChEBI" id="CHEBI:29108"/>
        <label>2</label>
    </ligand>
</feature>
<keyword evidence="10" id="KW-0272">Extracellular matrix</keyword>
<protein>
    <recommendedName>
        <fullName evidence="7">Matrix metalloproteinase-14</fullName>
        <ecNumber evidence="24">3.4.24.7</ecNumber>
        <ecNumber evidence="6">3.4.24.80</ecNumber>
    </recommendedName>
</protein>
<feature type="binding site" evidence="26">
    <location>
        <position position="222"/>
    </location>
    <ligand>
        <name>Zn(2+)</name>
        <dbReference type="ChEBI" id="CHEBI:29105"/>
        <label>2</label>
        <note>catalytic</note>
    </ligand>
</feature>
<dbReference type="SMART" id="SM00120">
    <property type="entry name" value="HX"/>
    <property type="match status" value="6"/>
</dbReference>
<evidence type="ECO:0000256" key="20">
    <source>
        <dbReference type="ARBA" id="ARBA00023105"/>
    </source>
</evidence>
<dbReference type="CDD" id="cd04278">
    <property type="entry name" value="ZnMc_MMP"/>
    <property type="match status" value="1"/>
</dbReference>
<dbReference type="Pfam" id="PF01471">
    <property type="entry name" value="PG_binding_1"/>
    <property type="match status" value="2"/>
</dbReference>
<dbReference type="GO" id="GO:0031012">
    <property type="term" value="C:extracellular matrix"/>
    <property type="evidence" value="ECO:0007669"/>
    <property type="project" value="InterPro"/>
</dbReference>
<dbReference type="EC" id="3.4.24.7" evidence="24"/>
<keyword evidence="22" id="KW-1015">Disulfide bond</keyword>
<feature type="binding site" evidence="26">
    <location>
        <position position="228"/>
    </location>
    <ligand>
        <name>Zn(2+)</name>
        <dbReference type="ChEBI" id="CHEBI:29105"/>
        <label>2</label>
        <note>catalytic</note>
    </ligand>
</feature>
<feature type="short sequence motif" description="Cysteine switch" evidence="28">
    <location>
        <begin position="87"/>
        <end position="96"/>
    </location>
</feature>
<dbReference type="GO" id="GO:0004222">
    <property type="term" value="F:metalloendopeptidase activity"/>
    <property type="evidence" value="ECO:0007669"/>
    <property type="project" value="UniProtKB-EC"/>
</dbReference>
<feature type="binding site" evidence="26">
    <location>
        <position position="182"/>
    </location>
    <ligand>
        <name>Zn(2+)</name>
        <dbReference type="ChEBI" id="CHEBI:29105"/>
        <label>1</label>
    </ligand>
</feature>
<dbReference type="PRINTS" id="PR00138">
    <property type="entry name" value="MATRIXIN"/>
</dbReference>
<evidence type="ECO:0000256" key="28">
    <source>
        <dbReference type="PIRSR" id="PIRSR621190-5"/>
    </source>
</evidence>
<feature type="binding site" evidence="26">
    <location>
        <position position="157"/>
    </location>
    <ligand>
        <name>Ca(2+)</name>
        <dbReference type="ChEBI" id="CHEBI:29108"/>
        <label>2</label>
    </ligand>
</feature>
<feature type="repeat" description="Hemopexin" evidence="29">
    <location>
        <begin position="667"/>
        <end position="715"/>
    </location>
</feature>
<sequence>MKTFDLCVLLSLAVTVHCVPIPQASQQDEEFAESYLKRFYNLTEETGPVVRRGFSPVVEKLVEMQRFFRLQVTGTLDADTMAMMKKPRCGVPDNEVASYSTFGNNLKWDKNSLTYRIENYTPDMSVSEVDDSINRALQVWAKVTPLRFTRIYSGTADIMISFGSRAHGDYYPFDGPGNTLAHAFAPAPGIGGDAHFDEDETFTFRSNNGYVLFLVAAHEFGHSLGLSHSDDPGALMYPVYSYGNPDTFVLPRDDVNGIQSLYGSNPDKDPVQPGPTPPTTPDACDSTLVLDAVANLRGEMLFFKDSFFWRSYPQSYKPQQSLIRNFWPEAPTSIDAAYESGQSDRIYFFKNHKVWAFNAYTLERGYPKTLTSFGLPRTVKKIDAALYDVDTRKTLFFVGNKYYSYDEARKTMDAGFPKRLDETFTGLTGKVTAAFQYRGFTYIYSGPQMFEYSLRSKRPLLLYKCWCPLHHLLLLIVPGENITELCLNVFLLIVVEKLLKSKVNGESYLKRFYNLTEETGPVVRRGFSPVVEKLVEMQRFFRLQVTGTLDADTMAMMKKPRCGVPDNEVASYSTFGNNLKWDKNSLTYRIENYTPDMSVSEVDDSINRALQVWAKVTPLRFTRIYSGTADIMISFGSRDRKVWAFSGYTPVHGYPKRLTSFGLRRNVKKIDAALYDVESRKTLFFVGNEYYSYDEARRTMDRGFPKRVDETFLGLTGKVTAAFQYKSFTYIYSGQHMFEYNLKSKRLYRVLRNSYFLHCSNF</sequence>
<evidence type="ECO:0000256" key="31">
    <source>
        <dbReference type="SAM" id="SignalP"/>
    </source>
</evidence>
<feature type="binding site" evidence="26">
    <location>
        <position position="174"/>
    </location>
    <ligand>
        <name>Ca(2+)</name>
        <dbReference type="ChEBI" id="CHEBI:29108"/>
        <label>3</label>
    </ligand>
</feature>
<dbReference type="InterPro" id="IPR018487">
    <property type="entry name" value="Hemopexin-like_repeat"/>
</dbReference>
<dbReference type="InterPro" id="IPR021190">
    <property type="entry name" value="Pept_M10A"/>
</dbReference>
<dbReference type="EMBL" id="CM014092">
    <property type="protein sequence ID" value="TKS83685.1"/>
    <property type="molecule type" value="Genomic_DNA"/>
</dbReference>
<dbReference type="SMART" id="SM00235">
    <property type="entry name" value="ZnMc"/>
    <property type="match status" value="2"/>
</dbReference>
<evidence type="ECO:0000313" key="34">
    <source>
        <dbReference type="Proteomes" id="UP000298787"/>
    </source>
</evidence>
<dbReference type="Pfam" id="PF00413">
    <property type="entry name" value="Peptidase_M10"/>
    <property type="match status" value="2"/>
</dbReference>
<organism evidence="33 34">
    <name type="scientific">Collichthys lucidus</name>
    <name type="common">Big head croaker</name>
    <name type="synonym">Sciaena lucida</name>
    <dbReference type="NCBI Taxonomy" id="240159"/>
    <lineage>
        <taxon>Eukaryota</taxon>
        <taxon>Metazoa</taxon>
        <taxon>Chordata</taxon>
        <taxon>Craniata</taxon>
        <taxon>Vertebrata</taxon>
        <taxon>Euteleostomi</taxon>
        <taxon>Actinopterygii</taxon>
        <taxon>Neopterygii</taxon>
        <taxon>Teleostei</taxon>
        <taxon>Neoteleostei</taxon>
        <taxon>Acanthomorphata</taxon>
        <taxon>Eupercaria</taxon>
        <taxon>Sciaenidae</taxon>
        <taxon>Collichthys</taxon>
    </lineage>
</organism>
<feature type="signal peptide" evidence="31">
    <location>
        <begin position="1"/>
        <end position="18"/>
    </location>
</feature>
<dbReference type="STRING" id="240159.A0A4U5VA81"/>
<feature type="binding site" evidence="26">
    <location>
        <position position="200"/>
    </location>
    <ligand>
        <name>Ca(2+)</name>
        <dbReference type="ChEBI" id="CHEBI:29108"/>
        <label>1</label>
    </ligand>
</feature>
<dbReference type="GO" id="GO:0008270">
    <property type="term" value="F:zinc ion binding"/>
    <property type="evidence" value="ECO:0007669"/>
    <property type="project" value="InterPro"/>
</dbReference>
<dbReference type="GO" id="GO:0030574">
    <property type="term" value="P:collagen catabolic process"/>
    <property type="evidence" value="ECO:0007669"/>
    <property type="project" value="UniProtKB-KW"/>
</dbReference>
<reference evidence="33 34" key="1">
    <citation type="submission" date="2019-01" db="EMBL/GenBank/DDBJ databases">
        <title>Genome Assembly of Collichthys lucidus.</title>
        <authorList>
            <person name="Cai M."/>
            <person name="Xiao S."/>
        </authorList>
    </citation>
    <scope>NUCLEOTIDE SEQUENCE [LARGE SCALE GENOMIC DNA]</scope>
    <source>
        <strain evidence="33">JT15FE1705JMU</strain>
        <tissue evidence="33">Muscle</tissue>
    </source>
</reference>
<dbReference type="CDD" id="cd00094">
    <property type="entry name" value="HX"/>
    <property type="match status" value="2"/>
</dbReference>
<dbReference type="FunFam" id="2.110.10.10:FF:000002">
    <property type="entry name" value="Matrix metallopeptidase 3"/>
    <property type="match status" value="2"/>
</dbReference>
<evidence type="ECO:0000259" key="32">
    <source>
        <dbReference type="SMART" id="SM00235"/>
    </source>
</evidence>
<feature type="repeat" description="Hemopexin" evidence="29">
    <location>
        <begin position="281"/>
        <end position="330"/>
    </location>
</feature>
<dbReference type="InterPro" id="IPR036365">
    <property type="entry name" value="PGBD-like_sf"/>
</dbReference>
<evidence type="ECO:0000256" key="27">
    <source>
        <dbReference type="PIRSR" id="PIRSR621190-4"/>
    </source>
</evidence>
<dbReference type="EC" id="3.4.24.80" evidence="6"/>
<dbReference type="SUPFAM" id="SSF47090">
    <property type="entry name" value="PGBD-like"/>
    <property type="match status" value="2"/>
</dbReference>
<dbReference type="InterPro" id="IPR002477">
    <property type="entry name" value="Peptidoglycan-bd-like"/>
</dbReference>
<dbReference type="InterPro" id="IPR018486">
    <property type="entry name" value="Hemopexin_CS"/>
</dbReference>
<keyword evidence="13 26" id="KW-0479">Metal-binding</keyword>
<evidence type="ECO:0000256" key="17">
    <source>
        <dbReference type="ARBA" id="ARBA00022833"/>
    </source>
</evidence>
<dbReference type="SUPFAM" id="SSF50923">
    <property type="entry name" value="Hemopexin-like domain"/>
    <property type="match status" value="2"/>
</dbReference>
<feature type="repeat" description="Hemopexin" evidence="29">
    <location>
        <begin position="716"/>
        <end position="759"/>
    </location>
</feature>
<evidence type="ECO:0000256" key="7">
    <source>
        <dbReference type="ARBA" id="ARBA00020199"/>
    </source>
</evidence>
<feature type="binding site" description="in inhibited form" evidence="26">
    <location>
        <position position="89"/>
    </location>
    <ligand>
        <name>Zn(2+)</name>
        <dbReference type="ChEBI" id="CHEBI:29105"/>
        <label>2</label>
        <note>catalytic</note>
    </ligand>
</feature>
<dbReference type="InterPro" id="IPR001818">
    <property type="entry name" value="Pept_M10_metallopeptidase"/>
</dbReference>
<evidence type="ECO:0000313" key="33">
    <source>
        <dbReference type="EMBL" id="TKS83685.1"/>
    </source>
</evidence>
<evidence type="ECO:0000256" key="2">
    <source>
        <dbReference type="ARBA" id="ARBA00004223"/>
    </source>
</evidence>
<evidence type="ECO:0000256" key="19">
    <source>
        <dbReference type="ARBA" id="ARBA00023049"/>
    </source>
</evidence>
<dbReference type="PANTHER" id="PTHR10201:SF151">
    <property type="entry name" value="INTERSTITIAL COLLAGENASE"/>
    <property type="match status" value="1"/>
</dbReference>
<comment type="similarity">
    <text evidence="5">Belongs to the peptidase M10A family.</text>
</comment>
<keyword evidence="16" id="KW-0378">Hydrolase</keyword>
<dbReference type="Gene3D" id="3.40.390.10">
    <property type="entry name" value="Collagenase (Catalytic Domain)"/>
    <property type="match status" value="1"/>
</dbReference>
<feature type="binding site" evidence="26">
    <location>
        <position position="195"/>
    </location>
    <ligand>
        <name>Zn(2+)</name>
        <dbReference type="ChEBI" id="CHEBI:29105"/>
        <label>1</label>
    </ligand>
</feature>
<evidence type="ECO:0000256" key="3">
    <source>
        <dbReference type="ARBA" id="ARBA00004496"/>
    </source>
</evidence>
<keyword evidence="15" id="KW-0677">Repeat</keyword>
<keyword evidence="14 31" id="KW-0732">Signal</keyword>
<feature type="binding site" evidence="26">
    <location>
        <position position="291"/>
    </location>
    <ligand>
        <name>Ca(2+)</name>
        <dbReference type="ChEBI" id="CHEBI:29108"/>
        <label>4</label>
    </ligand>
</feature>
<comment type="subcellular location">
    <subcellularLocation>
        <location evidence="3">Cytoplasm</location>
    </subcellularLocation>
    <subcellularLocation>
        <location evidence="2">Melanosome</location>
    </subcellularLocation>
    <subcellularLocation>
        <location evidence="4">Secreted</location>
        <location evidence="4">Extracellular space</location>
        <location evidence="4">Extracellular matrix</location>
    </subcellularLocation>
</comment>
<evidence type="ECO:0000256" key="30">
    <source>
        <dbReference type="SAM" id="MobiDB-lite"/>
    </source>
</evidence>
<evidence type="ECO:0000256" key="4">
    <source>
        <dbReference type="ARBA" id="ARBA00004498"/>
    </source>
</evidence>
<evidence type="ECO:0000256" key="25">
    <source>
        <dbReference type="PIRSR" id="PIRSR621190-1"/>
    </source>
</evidence>
<evidence type="ECO:0000256" key="13">
    <source>
        <dbReference type="ARBA" id="ARBA00022723"/>
    </source>
</evidence>
<proteinExistence type="inferred from homology"/>
<gene>
    <name evidence="33" type="ORF">D9C73_017798</name>
</gene>
<feature type="binding site" evidence="26">
    <location>
        <position position="175"/>
    </location>
    <ligand>
        <name>Ca(2+)</name>
        <dbReference type="ChEBI" id="CHEBI:29108"/>
        <label>3</label>
    </ligand>
</feature>
<feature type="binding site" evidence="26">
    <location>
        <position position="337"/>
    </location>
    <ligand>
        <name>Ca(2+)</name>
        <dbReference type="ChEBI" id="CHEBI:29108"/>
        <label>5</label>
    </ligand>
</feature>
<evidence type="ECO:0000256" key="21">
    <source>
        <dbReference type="ARBA" id="ARBA00023145"/>
    </source>
</evidence>
<keyword evidence="20" id="KW-0177">Collagen degradation</keyword>
<dbReference type="FunFam" id="3.40.390.10:FF:000007">
    <property type="entry name" value="Collagenase 3"/>
    <property type="match status" value="1"/>
</dbReference>
<feature type="binding site" evidence="26">
    <location>
        <position position="191"/>
    </location>
    <ligand>
        <name>Ca(2+)</name>
        <dbReference type="ChEBI" id="CHEBI:29108"/>
        <label>2</label>
    </ligand>
</feature>
<dbReference type="InterPro" id="IPR006026">
    <property type="entry name" value="Peptidase_Metallo"/>
</dbReference>
<dbReference type="Proteomes" id="UP000298787">
    <property type="component" value="Chromosome 15"/>
</dbReference>
<feature type="repeat" description="Hemopexin" evidence="29">
    <location>
        <begin position="379"/>
        <end position="427"/>
    </location>
</feature>
<dbReference type="InterPro" id="IPR036375">
    <property type="entry name" value="Hemopexin-like_dom_sf"/>
</dbReference>
<feature type="binding site" evidence="26">
    <location>
        <position position="197"/>
    </location>
    <ligand>
        <name>Ca(2+)</name>
        <dbReference type="ChEBI" id="CHEBI:29108"/>
        <label>3</label>
    </ligand>
</feature>